<evidence type="ECO:0000313" key="2">
    <source>
        <dbReference type="Proteomes" id="UP000775872"/>
    </source>
</evidence>
<keyword evidence="2" id="KW-1185">Reference proteome</keyword>
<protein>
    <submittedName>
        <fullName evidence="1">Uncharacterized protein</fullName>
    </submittedName>
</protein>
<dbReference type="Proteomes" id="UP000775872">
    <property type="component" value="Unassembled WGS sequence"/>
</dbReference>
<evidence type="ECO:0000313" key="1">
    <source>
        <dbReference type="EMBL" id="CAH0053957.1"/>
    </source>
</evidence>
<comment type="caution">
    <text evidence="1">The sequence shown here is derived from an EMBL/GenBank/DDBJ whole genome shotgun (WGS) entry which is preliminary data.</text>
</comment>
<sequence>MSSYESLVKYKDRDGYYCPRDDCFMKLAEKLMGFRAYYRMHIKLKRLCPIYVLLWISGTLIEWICHVCCYETESEIDLMNAVNNHTEEAAYEKGEILRQ</sequence>
<gene>
    <name evidence="1" type="ORF">CSOL1703_00015145</name>
</gene>
<accession>A0A9N9ZCY2</accession>
<reference evidence="1" key="1">
    <citation type="submission" date="2021-10" db="EMBL/GenBank/DDBJ databases">
        <authorList>
            <person name="Piombo E."/>
        </authorList>
    </citation>
    <scope>NUCLEOTIDE SEQUENCE</scope>
</reference>
<organism evidence="1 2">
    <name type="scientific">Clonostachys solani</name>
    <dbReference type="NCBI Taxonomy" id="160281"/>
    <lineage>
        <taxon>Eukaryota</taxon>
        <taxon>Fungi</taxon>
        <taxon>Dikarya</taxon>
        <taxon>Ascomycota</taxon>
        <taxon>Pezizomycotina</taxon>
        <taxon>Sordariomycetes</taxon>
        <taxon>Hypocreomycetidae</taxon>
        <taxon>Hypocreales</taxon>
        <taxon>Bionectriaceae</taxon>
        <taxon>Clonostachys</taxon>
    </lineage>
</organism>
<proteinExistence type="predicted"/>
<dbReference type="EMBL" id="CABFOC020000046">
    <property type="protein sequence ID" value="CAH0053957.1"/>
    <property type="molecule type" value="Genomic_DNA"/>
</dbReference>
<name>A0A9N9ZCY2_9HYPO</name>
<dbReference type="OrthoDB" id="10303592at2759"/>
<dbReference type="AlphaFoldDB" id="A0A9N9ZCY2"/>